<evidence type="ECO:0000313" key="5">
    <source>
        <dbReference type="EMBL" id="KAK9119937.1"/>
    </source>
</evidence>
<dbReference type="Proteomes" id="UP001419268">
    <property type="component" value="Unassembled WGS sequence"/>
</dbReference>
<dbReference type="GO" id="GO:0005783">
    <property type="term" value="C:endoplasmic reticulum"/>
    <property type="evidence" value="ECO:0007669"/>
    <property type="project" value="TreeGrafter"/>
</dbReference>
<keyword evidence="2" id="KW-0560">Oxidoreductase</keyword>
<protein>
    <submittedName>
        <fullName evidence="5">Uncharacterized protein</fullName>
    </submittedName>
</protein>
<comment type="caution">
    <text evidence="5">The sequence shown here is derived from an EMBL/GenBank/DDBJ whole genome shotgun (WGS) entry which is preliminary data.</text>
</comment>
<keyword evidence="4" id="KW-1133">Transmembrane helix</keyword>
<dbReference type="CDD" id="cd05356">
    <property type="entry name" value="17beta-HSD1_like_SDR_c"/>
    <property type="match status" value="1"/>
</dbReference>
<feature type="transmembrane region" description="Helical" evidence="4">
    <location>
        <begin position="6"/>
        <end position="36"/>
    </location>
</feature>
<keyword evidence="4" id="KW-0472">Membrane</keyword>
<dbReference type="PRINTS" id="PR00081">
    <property type="entry name" value="GDHRDH"/>
</dbReference>
<sequence length="312" mass="34544">MVHEHQTMWILLITVSSIGLMSLLNSLLIPLLTFLYKTFIRPPKNLSLTYGSWALITAPTDGIGRAFAFQLARRGLNLVLLGRNPEKLQHVSNAILTELPNTKIKTVQVDFSNVDLQAGVIEGAIEGVDVGVLINNVGVTYPSAKFFHEVEEQVLMDLVRVNVEGTSVVTRAVLPGMVERKRGAIVNIGSGAGLVAPSHPLFAIYAATKSYIREWSRSIYVEYKDQGIDVQYQLPLYVATNMAARVASVERPSLFTPSPDDYARAAIRCIGYDSITSPYWAHALQWYFANFVPETLLDAWRLSLGTSRMTSN</sequence>
<gene>
    <name evidence="5" type="ORF">Scep_018030</name>
</gene>
<evidence type="ECO:0000256" key="2">
    <source>
        <dbReference type="ARBA" id="ARBA00023002"/>
    </source>
</evidence>
<evidence type="ECO:0000256" key="4">
    <source>
        <dbReference type="SAM" id="Phobius"/>
    </source>
</evidence>
<dbReference type="InterPro" id="IPR036291">
    <property type="entry name" value="NAD(P)-bd_dom_sf"/>
</dbReference>
<dbReference type="EMBL" id="JBBNAG010000007">
    <property type="protein sequence ID" value="KAK9119937.1"/>
    <property type="molecule type" value="Genomic_DNA"/>
</dbReference>
<evidence type="ECO:0000256" key="3">
    <source>
        <dbReference type="RuleBase" id="RU000363"/>
    </source>
</evidence>
<proteinExistence type="inferred from homology"/>
<keyword evidence="1" id="KW-0521">NADP</keyword>
<keyword evidence="4" id="KW-0812">Transmembrane</keyword>
<dbReference type="PANTHER" id="PTHR43899:SF26">
    <property type="entry name" value="ENOYL-(ACYL CARRIER) REDUCTASE"/>
    <property type="match status" value="1"/>
</dbReference>
<dbReference type="AlphaFoldDB" id="A0AAP0IQN3"/>
<dbReference type="GO" id="GO:0045703">
    <property type="term" value="F:ketoreductase activity"/>
    <property type="evidence" value="ECO:0007669"/>
    <property type="project" value="TreeGrafter"/>
</dbReference>
<dbReference type="PIRSF" id="PIRSF000126">
    <property type="entry name" value="11-beta-HSD1"/>
    <property type="match status" value="1"/>
</dbReference>
<reference evidence="5 6" key="1">
    <citation type="submission" date="2024-01" db="EMBL/GenBank/DDBJ databases">
        <title>Genome assemblies of Stephania.</title>
        <authorList>
            <person name="Yang L."/>
        </authorList>
    </citation>
    <scope>NUCLEOTIDE SEQUENCE [LARGE SCALE GENOMIC DNA]</scope>
    <source>
        <strain evidence="5">JXDWG</strain>
        <tissue evidence="5">Leaf</tissue>
    </source>
</reference>
<dbReference type="Pfam" id="PF00106">
    <property type="entry name" value="adh_short"/>
    <property type="match status" value="1"/>
</dbReference>
<evidence type="ECO:0000313" key="6">
    <source>
        <dbReference type="Proteomes" id="UP001419268"/>
    </source>
</evidence>
<dbReference type="PRINTS" id="PR00080">
    <property type="entry name" value="SDRFAMILY"/>
</dbReference>
<organism evidence="5 6">
    <name type="scientific">Stephania cephalantha</name>
    <dbReference type="NCBI Taxonomy" id="152367"/>
    <lineage>
        <taxon>Eukaryota</taxon>
        <taxon>Viridiplantae</taxon>
        <taxon>Streptophyta</taxon>
        <taxon>Embryophyta</taxon>
        <taxon>Tracheophyta</taxon>
        <taxon>Spermatophyta</taxon>
        <taxon>Magnoliopsida</taxon>
        <taxon>Ranunculales</taxon>
        <taxon>Menispermaceae</taxon>
        <taxon>Menispermoideae</taxon>
        <taxon>Cissampelideae</taxon>
        <taxon>Stephania</taxon>
    </lineage>
</organism>
<dbReference type="SUPFAM" id="SSF51735">
    <property type="entry name" value="NAD(P)-binding Rossmann-fold domains"/>
    <property type="match status" value="1"/>
</dbReference>
<keyword evidence="6" id="KW-1185">Reference proteome</keyword>
<accession>A0AAP0IQN3</accession>
<dbReference type="InterPro" id="IPR051019">
    <property type="entry name" value="VLCFA-Steroid_DH"/>
</dbReference>
<dbReference type="PANTHER" id="PTHR43899">
    <property type="entry name" value="RH59310P"/>
    <property type="match status" value="1"/>
</dbReference>
<comment type="similarity">
    <text evidence="3">Belongs to the short-chain dehydrogenases/reductases (SDR) family.</text>
</comment>
<evidence type="ECO:0000256" key="1">
    <source>
        <dbReference type="ARBA" id="ARBA00022857"/>
    </source>
</evidence>
<dbReference type="FunFam" id="3.40.50.720:FF:000137">
    <property type="entry name" value="Hydroxysteroid (17-beta) dehydrogenase 3"/>
    <property type="match status" value="1"/>
</dbReference>
<dbReference type="InterPro" id="IPR002347">
    <property type="entry name" value="SDR_fam"/>
</dbReference>
<name>A0AAP0IQN3_9MAGN</name>
<dbReference type="Gene3D" id="3.40.50.720">
    <property type="entry name" value="NAD(P)-binding Rossmann-like Domain"/>
    <property type="match status" value="1"/>
</dbReference>